<keyword evidence="1" id="KW-1133">Transmembrane helix</keyword>
<name>A0A9X2D5Z3_9ACTN</name>
<dbReference type="EMBL" id="JAMOIL010000003">
    <property type="protein sequence ID" value="MCM0619472.1"/>
    <property type="molecule type" value="Genomic_DNA"/>
</dbReference>
<sequence length="230" mass="24482">MGAPTWLEAVAWVLLAGGVVSAAAIGADVARGYRQHMAIMELVWPITGLYAGPLAVLAYARWGRPKSMRWQHEHGVDGPPEKPFWASVLTGVSHCGAGCTLGDGVAIVAVFALGLSVAGQEIFAEWIASFVLALAAGIWFQYRAIAPMQGLGVKDGLVAAAKADVLSLTAFEVGMIAWMALVHFVLVPGWDLRPDSPVYWASMQVAMLIGFATAWPANVLLIRRGIKEAM</sequence>
<evidence type="ECO:0000313" key="4">
    <source>
        <dbReference type="Proteomes" id="UP001139485"/>
    </source>
</evidence>
<feature type="domain" description="DUF4396" evidence="2">
    <location>
        <begin position="85"/>
        <end position="227"/>
    </location>
</feature>
<dbReference type="AlphaFoldDB" id="A0A9X2D5Z3"/>
<accession>A0A9X2D5Z3</accession>
<dbReference type="Proteomes" id="UP001139485">
    <property type="component" value="Unassembled WGS sequence"/>
</dbReference>
<keyword evidence="1" id="KW-0812">Transmembrane</keyword>
<dbReference type="InterPro" id="IPR025509">
    <property type="entry name" value="DUF4396"/>
</dbReference>
<feature type="transmembrane region" description="Helical" evidence="1">
    <location>
        <begin position="163"/>
        <end position="186"/>
    </location>
</feature>
<feature type="transmembrane region" description="Helical" evidence="1">
    <location>
        <begin position="42"/>
        <end position="63"/>
    </location>
</feature>
<dbReference type="Pfam" id="PF14342">
    <property type="entry name" value="DUF4396"/>
    <property type="match status" value="1"/>
</dbReference>
<feature type="transmembrane region" description="Helical" evidence="1">
    <location>
        <begin position="198"/>
        <end position="222"/>
    </location>
</feature>
<gene>
    <name evidence="3" type="ORF">M8330_04070</name>
</gene>
<evidence type="ECO:0000256" key="1">
    <source>
        <dbReference type="SAM" id="Phobius"/>
    </source>
</evidence>
<protein>
    <submittedName>
        <fullName evidence="3">DUF4396 domain-containing protein</fullName>
    </submittedName>
</protein>
<keyword evidence="1" id="KW-0472">Membrane</keyword>
<dbReference type="RefSeq" id="WP_250826291.1">
    <property type="nucleotide sequence ID" value="NZ_JAMOIL010000003.1"/>
</dbReference>
<evidence type="ECO:0000259" key="2">
    <source>
        <dbReference type="Pfam" id="PF14342"/>
    </source>
</evidence>
<keyword evidence="4" id="KW-1185">Reference proteome</keyword>
<comment type="caution">
    <text evidence="3">The sequence shown here is derived from an EMBL/GenBank/DDBJ whole genome shotgun (WGS) entry which is preliminary data.</text>
</comment>
<organism evidence="3 4">
    <name type="scientific">Nocardioides bruguierae</name>
    <dbReference type="NCBI Taxonomy" id="2945102"/>
    <lineage>
        <taxon>Bacteria</taxon>
        <taxon>Bacillati</taxon>
        <taxon>Actinomycetota</taxon>
        <taxon>Actinomycetes</taxon>
        <taxon>Propionibacteriales</taxon>
        <taxon>Nocardioidaceae</taxon>
        <taxon>Nocardioides</taxon>
    </lineage>
</organism>
<feature type="transmembrane region" description="Helical" evidence="1">
    <location>
        <begin position="84"/>
        <end position="117"/>
    </location>
</feature>
<evidence type="ECO:0000313" key="3">
    <source>
        <dbReference type="EMBL" id="MCM0619472.1"/>
    </source>
</evidence>
<feature type="transmembrane region" description="Helical" evidence="1">
    <location>
        <begin position="123"/>
        <end position="142"/>
    </location>
</feature>
<reference evidence="3" key="1">
    <citation type="submission" date="2022-05" db="EMBL/GenBank/DDBJ databases">
        <authorList>
            <person name="Tuo L."/>
        </authorList>
    </citation>
    <scope>NUCLEOTIDE SEQUENCE</scope>
    <source>
        <strain evidence="3">BSK12Z-4</strain>
    </source>
</reference>
<proteinExistence type="predicted"/>